<dbReference type="AlphaFoldDB" id="A0A4Z2HLR7"/>
<dbReference type="Proteomes" id="UP000314294">
    <property type="component" value="Unassembled WGS sequence"/>
</dbReference>
<feature type="compositionally biased region" description="Low complexity" evidence="1">
    <location>
        <begin position="25"/>
        <end position="37"/>
    </location>
</feature>
<proteinExistence type="predicted"/>
<protein>
    <submittedName>
        <fullName evidence="2">Uncharacterized protein</fullName>
    </submittedName>
</protein>
<organism evidence="2 3">
    <name type="scientific">Liparis tanakae</name>
    <name type="common">Tanaka's snailfish</name>
    <dbReference type="NCBI Taxonomy" id="230148"/>
    <lineage>
        <taxon>Eukaryota</taxon>
        <taxon>Metazoa</taxon>
        <taxon>Chordata</taxon>
        <taxon>Craniata</taxon>
        <taxon>Vertebrata</taxon>
        <taxon>Euteleostomi</taxon>
        <taxon>Actinopterygii</taxon>
        <taxon>Neopterygii</taxon>
        <taxon>Teleostei</taxon>
        <taxon>Neoteleostei</taxon>
        <taxon>Acanthomorphata</taxon>
        <taxon>Eupercaria</taxon>
        <taxon>Perciformes</taxon>
        <taxon>Cottioidei</taxon>
        <taxon>Cottales</taxon>
        <taxon>Liparidae</taxon>
        <taxon>Liparis</taxon>
    </lineage>
</organism>
<evidence type="ECO:0000256" key="1">
    <source>
        <dbReference type="SAM" id="MobiDB-lite"/>
    </source>
</evidence>
<dbReference type="EMBL" id="SRLO01000227">
    <property type="protein sequence ID" value="TNN65933.1"/>
    <property type="molecule type" value="Genomic_DNA"/>
</dbReference>
<comment type="caution">
    <text evidence="2">The sequence shown here is derived from an EMBL/GenBank/DDBJ whole genome shotgun (WGS) entry which is preliminary data.</text>
</comment>
<accession>A0A4Z2HLR7</accession>
<feature type="compositionally biased region" description="Basic residues" evidence="1">
    <location>
        <begin position="12"/>
        <end position="24"/>
    </location>
</feature>
<sequence length="227" mass="24369">MMRCDGEERGRSTSRSRSRSRSLSRSRSPPAPLSCSRSRSDFEEGSEGESLGLLGGCDAFPSYVGLLLCTMLFGNLSLPLFTLLPLGCGQSIRTGEGQLRSRGGGSGSVLTEGIGRPVGPTPLLEFVRIRLLPLVSSELELGSISEAGLALRFPAEDGLALMSSVLLLGGVRRSDGVWLPLRPLLFEAARVLLLVVPLLSDELLFSLIGIEANMYLKVQLHTSKFVH</sequence>
<feature type="compositionally biased region" description="Basic and acidic residues" evidence="1">
    <location>
        <begin position="1"/>
        <end position="11"/>
    </location>
</feature>
<keyword evidence="3" id="KW-1185">Reference proteome</keyword>
<name>A0A4Z2HLR7_9TELE</name>
<feature type="region of interest" description="Disordered" evidence="1">
    <location>
        <begin position="1"/>
        <end position="42"/>
    </location>
</feature>
<gene>
    <name evidence="2" type="ORF">EYF80_023806</name>
</gene>
<reference evidence="2 3" key="1">
    <citation type="submission" date="2019-03" db="EMBL/GenBank/DDBJ databases">
        <title>First draft genome of Liparis tanakae, snailfish: a comprehensive survey of snailfish specific genes.</title>
        <authorList>
            <person name="Kim W."/>
            <person name="Song I."/>
            <person name="Jeong J.-H."/>
            <person name="Kim D."/>
            <person name="Kim S."/>
            <person name="Ryu S."/>
            <person name="Song J.Y."/>
            <person name="Lee S.K."/>
        </authorList>
    </citation>
    <scope>NUCLEOTIDE SEQUENCE [LARGE SCALE GENOMIC DNA]</scope>
    <source>
        <tissue evidence="2">Muscle</tissue>
    </source>
</reference>
<evidence type="ECO:0000313" key="3">
    <source>
        <dbReference type="Proteomes" id="UP000314294"/>
    </source>
</evidence>
<evidence type="ECO:0000313" key="2">
    <source>
        <dbReference type="EMBL" id="TNN65933.1"/>
    </source>
</evidence>